<feature type="binding site" evidence="10">
    <location>
        <begin position="206"/>
        <end position="208"/>
    </location>
    <ligand>
        <name>beta-D-galactose</name>
        <dbReference type="ChEBI" id="CHEBI:27667"/>
    </ligand>
</feature>
<dbReference type="EMBL" id="JBGBPQ010000002">
    <property type="protein sequence ID" value="KAL1528744.1"/>
    <property type="molecule type" value="Genomic_DNA"/>
</dbReference>
<dbReference type="InterPro" id="IPR011013">
    <property type="entry name" value="Gal_mutarotase_sf_dom"/>
</dbReference>
<evidence type="ECO:0000256" key="5">
    <source>
        <dbReference type="ARBA" id="ARBA00023235"/>
    </source>
</evidence>
<dbReference type="PIRSF" id="PIRSF005096">
    <property type="entry name" value="GALM"/>
    <property type="match status" value="1"/>
</dbReference>
<evidence type="ECO:0000256" key="4">
    <source>
        <dbReference type="ARBA" id="ARBA00013185"/>
    </source>
</evidence>
<dbReference type="SUPFAM" id="SSF74650">
    <property type="entry name" value="Galactose mutarotase-like"/>
    <property type="match status" value="1"/>
</dbReference>
<dbReference type="Gene3D" id="2.70.98.10">
    <property type="match status" value="1"/>
</dbReference>
<keyword evidence="11" id="KW-0732">Signal</keyword>
<feature type="chain" id="PRO_5044329103" description="Aldose 1-epimerase" evidence="11">
    <location>
        <begin position="27"/>
        <end position="376"/>
    </location>
</feature>
<keyword evidence="6 7" id="KW-0119">Carbohydrate metabolism</keyword>
<dbReference type="NCBIfam" id="NF008277">
    <property type="entry name" value="PRK11055.1"/>
    <property type="match status" value="1"/>
</dbReference>
<sequence length="376" mass="40374">MRLRLSAVAAAAATSATAALTHLVDAQTQEVPKHSTFGYTASGAPITLRTIENGCLRVQVMDFGATITSVLVPDRRGTAGEVTLGFDDAKPYVDGQSPYFGCVAGRVANRIASGKFKLFGKEYSLATNNGPNHLHGGNVGFDKKLWTCEAHTPTSITLALFSPDGEEGYPANLLARVTYSLPSSSQLKMEYTAASDDVTPVNLTNHTYWNLADGGQTPCTTHTISIEADFYTPVDDTSIPTGEIRCVDASSGAMDLRQTISIGAKLADADQGMGYDHNYVLRAAATDGMREVATVSDPSSGRTMRVRSDQPGVQFYTGNYLNGIVGRGGVVYGRHHGFCLETQRFPDSVNRAHFPDSLLRPGNKYTHTTTHDFGVY</sequence>
<dbReference type="InterPro" id="IPR008183">
    <property type="entry name" value="Aldose_1/G6P_1-epimerase"/>
</dbReference>
<dbReference type="PROSITE" id="PS00545">
    <property type="entry name" value="ALDOSE_1_EPIMERASE"/>
    <property type="match status" value="1"/>
</dbReference>
<evidence type="ECO:0000256" key="6">
    <source>
        <dbReference type="ARBA" id="ARBA00023277"/>
    </source>
</evidence>
<dbReference type="InterPro" id="IPR018052">
    <property type="entry name" value="Ald1_epimerase_CS"/>
</dbReference>
<feature type="signal peptide" evidence="11">
    <location>
        <begin position="1"/>
        <end position="26"/>
    </location>
</feature>
<evidence type="ECO:0000256" key="2">
    <source>
        <dbReference type="ARBA" id="ARBA00005028"/>
    </source>
</evidence>
<dbReference type="AlphaFoldDB" id="A0AB34K8D9"/>
<organism evidence="12 13">
    <name type="scientific">Prymnesium parvum</name>
    <name type="common">Toxic golden alga</name>
    <dbReference type="NCBI Taxonomy" id="97485"/>
    <lineage>
        <taxon>Eukaryota</taxon>
        <taxon>Haptista</taxon>
        <taxon>Haptophyta</taxon>
        <taxon>Prymnesiophyceae</taxon>
        <taxon>Prymnesiales</taxon>
        <taxon>Prymnesiaceae</taxon>
        <taxon>Prymnesium</taxon>
    </lineage>
</organism>
<evidence type="ECO:0000256" key="11">
    <source>
        <dbReference type="SAM" id="SignalP"/>
    </source>
</evidence>
<feature type="active site" description="Proton acceptor" evidence="8">
    <location>
        <position position="341"/>
    </location>
</feature>
<gene>
    <name evidence="12" type="ORF">AB1Y20_010076</name>
</gene>
<evidence type="ECO:0000256" key="8">
    <source>
        <dbReference type="PIRSR" id="PIRSR005096-1"/>
    </source>
</evidence>
<dbReference type="GO" id="GO:0004034">
    <property type="term" value="F:aldose 1-epimerase activity"/>
    <property type="evidence" value="ECO:0007669"/>
    <property type="project" value="UniProtKB-EC"/>
</dbReference>
<name>A0AB34K8D9_PRYPA</name>
<feature type="binding site" evidence="10">
    <location>
        <begin position="109"/>
        <end position="110"/>
    </location>
    <ligand>
        <name>beta-D-galactose</name>
        <dbReference type="ChEBI" id="CHEBI:27667"/>
    </ligand>
</feature>
<comment type="caution">
    <text evidence="12">The sequence shown here is derived from an EMBL/GenBank/DDBJ whole genome shotgun (WGS) entry which is preliminary data.</text>
</comment>
<keyword evidence="13" id="KW-1185">Reference proteome</keyword>
<dbReference type="GO" id="GO:0006006">
    <property type="term" value="P:glucose metabolic process"/>
    <property type="evidence" value="ECO:0007669"/>
    <property type="project" value="TreeGrafter"/>
</dbReference>
<comment type="catalytic activity">
    <reaction evidence="1 7">
        <text>alpha-D-glucose = beta-D-glucose</text>
        <dbReference type="Rhea" id="RHEA:10264"/>
        <dbReference type="ChEBI" id="CHEBI:15903"/>
        <dbReference type="ChEBI" id="CHEBI:17925"/>
        <dbReference type="EC" id="5.1.3.3"/>
    </reaction>
</comment>
<evidence type="ECO:0000256" key="1">
    <source>
        <dbReference type="ARBA" id="ARBA00001614"/>
    </source>
</evidence>
<proteinExistence type="inferred from homology"/>
<dbReference type="PANTHER" id="PTHR10091">
    <property type="entry name" value="ALDOSE-1-EPIMERASE"/>
    <property type="match status" value="1"/>
</dbReference>
<dbReference type="Proteomes" id="UP001515480">
    <property type="component" value="Unassembled WGS sequence"/>
</dbReference>
<dbReference type="GO" id="GO:0033499">
    <property type="term" value="P:galactose catabolic process via UDP-galactose, Leloir pathway"/>
    <property type="evidence" value="ECO:0007669"/>
    <property type="project" value="TreeGrafter"/>
</dbReference>
<dbReference type="EC" id="5.1.3.3" evidence="4 7"/>
<accession>A0AB34K8D9</accession>
<evidence type="ECO:0000256" key="9">
    <source>
        <dbReference type="PIRSR" id="PIRSR005096-2"/>
    </source>
</evidence>
<dbReference type="InterPro" id="IPR047215">
    <property type="entry name" value="Galactose_mutarotase-like"/>
</dbReference>
<dbReference type="PANTHER" id="PTHR10091:SF49">
    <property type="entry name" value="ALDOSE 1-EPIMERASE"/>
    <property type="match status" value="1"/>
</dbReference>
<comment type="similarity">
    <text evidence="3 7">Belongs to the aldose epimerase family.</text>
</comment>
<evidence type="ECO:0000256" key="7">
    <source>
        <dbReference type="PIRNR" id="PIRNR005096"/>
    </source>
</evidence>
<evidence type="ECO:0000256" key="3">
    <source>
        <dbReference type="ARBA" id="ARBA00006206"/>
    </source>
</evidence>
<dbReference type="InterPro" id="IPR015443">
    <property type="entry name" value="Aldose_1-epimerase"/>
</dbReference>
<dbReference type="CDD" id="cd09019">
    <property type="entry name" value="galactose_mutarotase_like"/>
    <property type="match status" value="1"/>
</dbReference>
<evidence type="ECO:0000313" key="13">
    <source>
        <dbReference type="Proteomes" id="UP001515480"/>
    </source>
</evidence>
<reference evidence="12 13" key="1">
    <citation type="journal article" date="2024" name="Science">
        <title>Giant polyketide synthase enzymes in the biosynthesis of giant marine polyether toxins.</title>
        <authorList>
            <person name="Fallon T.R."/>
            <person name="Shende V.V."/>
            <person name="Wierzbicki I.H."/>
            <person name="Pendleton A.L."/>
            <person name="Watervoot N.F."/>
            <person name="Auber R.P."/>
            <person name="Gonzalez D.J."/>
            <person name="Wisecaver J.H."/>
            <person name="Moore B.S."/>
        </authorList>
    </citation>
    <scope>NUCLEOTIDE SEQUENCE [LARGE SCALE GENOMIC DNA]</scope>
    <source>
        <strain evidence="12 13">12B1</strain>
    </source>
</reference>
<dbReference type="GO" id="GO:0030246">
    <property type="term" value="F:carbohydrate binding"/>
    <property type="evidence" value="ECO:0007669"/>
    <property type="project" value="InterPro"/>
</dbReference>
<comment type="pathway">
    <text evidence="2 7">Carbohydrate metabolism; hexose metabolism.</text>
</comment>
<keyword evidence="5 7" id="KW-0413">Isomerase</keyword>
<protein>
    <recommendedName>
        <fullName evidence="4 7">Aldose 1-epimerase</fullName>
        <ecNumber evidence="4 7">5.1.3.3</ecNumber>
    </recommendedName>
</protein>
<evidence type="ECO:0000313" key="12">
    <source>
        <dbReference type="EMBL" id="KAL1528744.1"/>
    </source>
</evidence>
<feature type="active site" description="Proton donor" evidence="8">
    <location>
        <position position="206"/>
    </location>
</feature>
<feature type="binding site" evidence="9">
    <location>
        <position position="276"/>
    </location>
    <ligand>
        <name>beta-D-galactose</name>
        <dbReference type="ChEBI" id="CHEBI:27667"/>
    </ligand>
</feature>
<dbReference type="InterPro" id="IPR014718">
    <property type="entry name" value="GH-type_carb-bd"/>
</dbReference>
<dbReference type="Pfam" id="PF01263">
    <property type="entry name" value="Aldose_epim"/>
    <property type="match status" value="1"/>
</dbReference>
<evidence type="ECO:0000256" key="10">
    <source>
        <dbReference type="PIRSR" id="PIRSR005096-3"/>
    </source>
</evidence>